<organism evidence="1">
    <name type="scientific">Anguilla anguilla</name>
    <name type="common">European freshwater eel</name>
    <name type="synonym">Muraena anguilla</name>
    <dbReference type="NCBI Taxonomy" id="7936"/>
    <lineage>
        <taxon>Eukaryota</taxon>
        <taxon>Metazoa</taxon>
        <taxon>Chordata</taxon>
        <taxon>Craniata</taxon>
        <taxon>Vertebrata</taxon>
        <taxon>Euteleostomi</taxon>
        <taxon>Actinopterygii</taxon>
        <taxon>Neopterygii</taxon>
        <taxon>Teleostei</taxon>
        <taxon>Anguilliformes</taxon>
        <taxon>Anguillidae</taxon>
        <taxon>Anguilla</taxon>
    </lineage>
</organism>
<protein>
    <submittedName>
        <fullName evidence="1">Uncharacterized protein</fullName>
    </submittedName>
</protein>
<dbReference type="EMBL" id="GBXM01057427">
    <property type="protein sequence ID" value="JAH51150.1"/>
    <property type="molecule type" value="Transcribed_RNA"/>
</dbReference>
<accession>A0A0E9TE13</accession>
<dbReference type="AlphaFoldDB" id="A0A0E9TE13"/>
<evidence type="ECO:0000313" key="1">
    <source>
        <dbReference type="EMBL" id="JAH51150.1"/>
    </source>
</evidence>
<proteinExistence type="predicted"/>
<reference evidence="1" key="1">
    <citation type="submission" date="2014-11" db="EMBL/GenBank/DDBJ databases">
        <authorList>
            <person name="Amaro Gonzalez C."/>
        </authorList>
    </citation>
    <scope>NUCLEOTIDE SEQUENCE</scope>
</reference>
<sequence>MIASRSACCPSTRLSCSGSRPAMRKHAPCWRTWTNGRRTGHSSRTLRGKRLIPTASPTAVVPS</sequence>
<reference evidence="1" key="2">
    <citation type="journal article" date="2015" name="Fish Shellfish Immunol.">
        <title>Early steps in the European eel (Anguilla anguilla)-Vibrio vulnificus interaction in the gills: Role of the RtxA13 toxin.</title>
        <authorList>
            <person name="Callol A."/>
            <person name="Pajuelo D."/>
            <person name="Ebbesson L."/>
            <person name="Teles M."/>
            <person name="MacKenzie S."/>
            <person name="Amaro C."/>
        </authorList>
    </citation>
    <scope>NUCLEOTIDE SEQUENCE</scope>
</reference>
<name>A0A0E9TE13_ANGAN</name>